<dbReference type="EMBL" id="JAWRVI010000060">
    <property type="protein sequence ID" value="KAK4083114.1"/>
    <property type="molecule type" value="Genomic_DNA"/>
</dbReference>
<evidence type="ECO:0000313" key="2">
    <source>
        <dbReference type="Proteomes" id="UP001287286"/>
    </source>
</evidence>
<name>A0ABR0BL07_PURLI</name>
<organism evidence="1 2">
    <name type="scientific">Purpureocillium lilacinum</name>
    <name type="common">Paecilomyces lilacinus</name>
    <dbReference type="NCBI Taxonomy" id="33203"/>
    <lineage>
        <taxon>Eukaryota</taxon>
        <taxon>Fungi</taxon>
        <taxon>Dikarya</taxon>
        <taxon>Ascomycota</taxon>
        <taxon>Pezizomycotina</taxon>
        <taxon>Sordariomycetes</taxon>
        <taxon>Hypocreomycetidae</taxon>
        <taxon>Hypocreales</taxon>
        <taxon>Ophiocordycipitaceae</taxon>
        <taxon>Purpureocillium</taxon>
    </lineage>
</organism>
<keyword evidence="2" id="KW-1185">Reference proteome</keyword>
<reference evidence="1 2" key="1">
    <citation type="journal article" date="2024" name="Microbiol. Resour. Announc.">
        <title>Genome annotations for the ascomycete fungi Trichoderma harzianum, Trichoderma aggressivum, and Purpureocillium lilacinum.</title>
        <authorList>
            <person name="Beijen E.P.W."/>
            <person name="Ohm R.A."/>
        </authorList>
    </citation>
    <scope>NUCLEOTIDE SEQUENCE [LARGE SCALE GENOMIC DNA]</scope>
    <source>
        <strain evidence="1 2">CBS 150709</strain>
    </source>
</reference>
<protein>
    <submittedName>
        <fullName evidence="1">Uncharacterized protein</fullName>
    </submittedName>
</protein>
<accession>A0ABR0BL07</accession>
<proteinExistence type="predicted"/>
<sequence length="190" mass="20564">MDVQPAGAFVGPRGAVLPDMWAQWCRGICILRCNAACEAVSDDFPPTLALRDTAPLYCNRAYSEAVHRVPQFRTEWGLMPLVCEVDACVDKGIVRDIGVASTAAGGRPGGIPHEFGSGTQVRARLKPQPASCITLRWDARGSTRTKGQIAAAFTHSSNVPQDMGRVEEESMRPVIASKEVDTRVDKAIEQ</sequence>
<dbReference type="Proteomes" id="UP001287286">
    <property type="component" value="Unassembled WGS sequence"/>
</dbReference>
<gene>
    <name evidence="1" type="ORF">Purlil1_10926</name>
</gene>
<evidence type="ECO:0000313" key="1">
    <source>
        <dbReference type="EMBL" id="KAK4083114.1"/>
    </source>
</evidence>
<comment type="caution">
    <text evidence="1">The sequence shown here is derived from an EMBL/GenBank/DDBJ whole genome shotgun (WGS) entry which is preliminary data.</text>
</comment>